<keyword evidence="7 8" id="KW-0472">Membrane</keyword>
<keyword evidence="6 8" id="KW-1133">Transmembrane helix</keyword>
<keyword evidence="12" id="KW-1185">Reference proteome</keyword>
<feature type="transmembrane region" description="Helical" evidence="8">
    <location>
        <begin position="257"/>
        <end position="277"/>
    </location>
</feature>
<evidence type="ECO:0000256" key="2">
    <source>
        <dbReference type="ARBA" id="ARBA00007783"/>
    </source>
</evidence>
<dbReference type="Pfam" id="PF12698">
    <property type="entry name" value="ABC2_membrane_3"/>
    <property type="match status" value="1"/>
</dbReference>
<keyword evidence="3" id="KW-0813">Transport</keyword>
<dbReference type="Proteomes" id="UP000050502">
    <property type="component" value="Unassembled WGS sequence"/>
</dbReference>
<dbReference type="PROSITE" id="PS51012">
    <property type="entry name" value="ABC_TM2"/>
    <property type="match status" value="1"/>
</dbReference>
<dbReference type="GO" id="GO:0140359">
    <property type="term" value="F:ABC-type transporter activity"/>
    <property type="evidence" value="ECO:0007669"/>
    <property type="project" value="InterPro"/>
</dbReference>
<comment type="subcellular location">
    <subcellularLocation>
        <location evidence="1">Cell membrane</location>
        <topology evidence="1">Multi-pass membrane protein</topology>
    </subcellularLocation>
</comment>
<feature type="transmembrane region" description="Helical" evidence="8">
    <location>
        <begin position="374"/>
        <end position="392"/>
    </location>
</feature>
<dbReference type="STRING" id="872965.SE16_06920"/>
<feature type="domain" description="ABC transmembrane type-2" evidence="9">
    <location>
        <begin position="166"/>
        <end position="395"/>
    </location>
</feature>
<evidence type="ECO:0000259" key="9">
    <source>
        <dbReference type="PROSITE" id="PS51012"/>
    </source>
</evidence>
<dbReference type="PANTHER" id="PTHR30294">
    <property type="entry name" value="MEMBRANE COMPONENT OF ABC TRANSPORTER YHHJ-RELATED"/>
    <property type="match status" value="1"/>
</dbReference>
<name>A0A0M8K8N0_9CHLR</name>
<dbReference type="InterPro" id="IPR013525">
    <property type="entry name" value="ABC2_TM"/>
</dbReference>
<dbReference type="InParanoid" id="A0A0M8K8N0"/>
<comment type="caution">
    <text evidence="10">The sequence shown here is derived from an EMBL/GenBank/DDBJ whole genome shotgun (WGS) entry which is preliminary data.</text>
</comment>
<evidence type="ECO:0000256" key="7">
    <source>
        <dbReference type="ARBA" id="ARBA00023136"/>
    </source>
</evidence>
<dbReference type="RefSeq" id="WP_054492449.1">
    <property type="nucleotide sequence ID" value="NZ_BBZA01000062.1"/>
</dbReference>
<keyword evidence="5 8" id="KW-0812">Transmembrane</keyword>
<feature type="transmembrane region" description="Helical" evidence="8">
    <location>
        <begin position="314"/>
        <end position="334"/>
    </location>
</feature>
<dbReference type="Gene3D" id="3.40.1710.10">
    <property type="entry name" value="abc type-2 transporter like domain"/>
    <property type="match status" value="1"/>
</dbReference>
<organism evidence="10 12">
    <name type="scientific">Ardenticatena maritima</name>
    <dbReference type="NCBI Taxonomy" id="872965"/>
    <lineage>
        <taxon>Bacteria</taxon>
        <taxon>Bacillati</taxon>
        <taxon>Chloroflexota</taxon>
        <taxon>Ardenticatenia</taxon>
        <taxon>Ardenticatenales</taxon>
        <taxon>Ardenticatenaceae</taxon>
        <taxon>Ardenticatena</taxon>
    </lineage>
</organism>
<dbReference type="InterPro" id="IPR051449">
    <property type="entry name" value="ABC-2_transporter_component"/>
</dbReference>
<feature type="transmembrane region" description="Helical" evidence="8">
    <location>
        <begin position="283"/>
        <end position="307"/>
    </location>
</feature>
<keyword evidence="4" id="KW-1003">Cell membrane</keyword>
<dbReference type="PANTHER" id="PTHR30294:SF38">
    <property type="entry name" value="TRANSPORT PERMEASE PROTEIN"/>
    <property type="match status" value="1"/>
</dbReference>
<evidence type="ECO:0000313" key="12">
    <source>
        <dbReference type="Proteomes" id="UP000037784"/>
    </source>
</evidence>
<evidence type="ECO:0000313" key="13">
    <source>
        <dbReference type="Proteomes" id="UP000050502"/>
    </source>
</evidence>
<evidence type="ECO:0000256" key="6">
    <source>
        <dbReference type="ARBA" id="ARBA00022989"/>
    </source>
</evidence>
<evidence type="ECO:0000256" key="3">
    <source>
        <dbReference type="ARBA" id="ARBA00022448"/>
    </source>
</evidence>
<reference evidence="10 12" key="1">
    <citation type="journal article" date="2015" name="Genome Announc.">
        <title>Draft Genome Sequence of a Heterotrophic Facultative Anaerobic Thermophilic Bacterium, Ardenticatena maritima Strain 110ST.</title>
        <authorList>
            <person name="Kawaichi S."/>
            <person name="Yoshida T."/>
            <person name="Sako Y."/>
            <person name="Nakamura R."/>
        </authorList>
    </citation>
    <scope>NUCLEOTIDE SEQUENCE [LARGE SCALE GENOMIC DNA]</scope>
    <source>
        <strain evidence="10 12">110S</strain>
    </source>
</reference>
<reference evidence="11 13" key="2">
    <citation type="submission" date="2015-07" db="EMBL/GenBank/DDBJ databases">
        <title>Whole genome sequence of Ardenticatena maritima DSM 23922.</title>
        <authorList>
            <person name="Hemp J."/>
            <person name="Ward L.M."/>
            <person name="Pace L.A."/>
            <person name="Fischer W.W."/>
        </authorList>
    </citation>
    <scope>NUCLEOTIDE SEQUENCE [LARGE SCALE GENOMIC DNA]</scope>
    <source>
        <strain evidence="11 13">110S</strain>
    </source>
</reference>
<feature type="transmembrane region" description="Helical" evidence="8">
    <location>
        <begin position="207"/>
        <end position="227"/>
    </location>
</feature>
<dbReference type="Proteomes" id="UP000037784">
    <property type="component" value="Unassembled WGS sequence"/>
</dbReference>
<evidence type="ECO:0000256" key="1">
    <source>
        <dbReference type="ARBA" id="ARBA00004651"/>
    </source>
</evidence>
<evidence type="ECO:0000313" key="10">
    <source>
        <dbReference type="EMBL" id="GAP62536.1"/>
    </source>
</evidence>
<dbReference type="OrthoDB" id="266913at2"/>
<dbReference type="EMBL" id="BBZA01000062">
    <property type="protein sequence ID" value="GAP62536.1"/>
    <property type="molecule type" value="Genomic_DNA"/>
</dbReference>
<dbReference type="EMBL" id="LGKN01000004">
    <property type="protein sequence ID" value="KPL88514.1"/>
    <property type="molecule type" value="Genomic_DNA"/>
</dbReference>
<evidence type="ECO:0000313" key="11">
    <source>
        <dbReference type="EMBL" id="KPL88514.1"/>
    </source>
</evidence>
<evidence type="ECO:0000256" key="5">
    <source>
        <dbReference type="ARBA" id="ARBA00022692"/>
    </source>
</evidence>
<evidence type="ECO:0000256" key="8">
    <source>
        <dbReference type="SAM" id="Phobius"/>
    </source>
</evidence>
<accession>A0A0M8K8N0</accession>
<dbReference type="GO" id="GO:0005886">
    <property type="term" value="C:plasma membrane"/>
    <property type="evidence" value="ECO:0007669"/>
    <property type="project" value="UniProtKB-SubCell"/>
</dbReference>
<protein>
    <submittedName>
        <fullName evidence="10">ABC-2 type transport system permease protein</fullName>
    </submittedName>
</protein>
<sequence>MGRKLWHIMLNDIRLYFSYRSALLFFFLLPILFMWVLGATFGGGQENESITLPILLVDEDQTQLSTFVAMRLRHEPSIVLLEETDLARAMQRFEEDEALMLVVLPRGFETNVLAGQPVEIGYRLASDSTRAIAAQQAVENAVAAAGSVATTLNAMHTFLRERGITPPDIHTLLPPLLASQATPALTLTETRITPQETGLLSGTEQAVLGQIITWGLITFLGASTVFLTERQRGTLARLLASPTPPWLVLMGKLLSRYTLGVVQSLLLLGAGTVLLGVHWGEPIALALVVLAFALTGVALGIAIATFVRSASAAAALSTLLAMLLSALGGAWWPLEITPPAYQTVARLLPTTWAMQAFQKVVAHGAGTRGVLPDIAILAGFAALFLLAGMRTFRNPI</sequence>
<evidence type="ECO:0000256" key="4">
    <source>
        <dbReference type="ARBA" id="ARBA00022475"/>
    </source>
</evidence>
<gene>
    <name evidence="10" type="ORF">ARMA_0959</name>
    <name evidence="11" type="ORF">SE16_06920</name>
</gene>
<dbReference type="AlphaFoldDB" id="A0A0M8K8N0"/>
<reference evidence="12" key="3">
    <citation type="submission" date="2015-08" db="EMBL/GenBank/DDBJ databases">
        <title>Draft Genome Sequence of a Heterotrophic Facultative Anaerobic Bacterium Ardenticatena maritima Strain 110S.</title>
        <authorList>
            <person name="Kawaichi S."/>
            <person name="Yoshida T."/>
            <person name="Sako Y."/>
            <person name="Nakamura R."/>
        </authorList>
    </citation>
    <scope>NUCLEOTIDE SEQUENCE [LARGE SCALE GENOMIC DNA]</scope>
    <source>
        <strain evidence="12">110S</strain>
    </source>
</reference>
<dbReference type="FunCoup" id="A0A0M8K8N0">
    <property type="interactions" value="86"/>
</dbReference>
<comment type="similarity">
    <text evidence="2">Belongs to the ABC-2 integral membrane protein family.</text>
</comment>
<proteinExistence type="inferred from homology"/>
<dbReference type="InterPro" id="IPR047817">
    <property type="entry name" value="ABC2_TM_bact-type"/>
</dbReference>